<evidence type="ECO:0000313" key="1">
    <source>
        <dbReference type="EMBL" id="RKG96226.1"/>
    </source>
</evidence>
<dbReference type="EMBL" id="RAWE01000223">
    <property type="protein sequence ID" value="RKG96226.1"/>
    <property type="molecule type" value="Genomic_DNA"/>
</dbReference>
<name>A0A3A8JML6_9BACT</name>
<dbReference type="Proteomes" id="UP000268313">
    <property type="component" value="Unassembled WGS sequence"/>
</dbReference>
<dbReference type="OrthoDB" id="7342932at2"/>
<comment type="caution">
    <text evidence="1">The sequence shown here is derived from an EMBL/GenBank/DDBJ whole genome shotgun (WGS) entry which is preliminary data.</text>
</comment>
<dbReference type="GO" id="GO:0008168">
    <property type="term" value="F:methyltransferase activity"/>
    <property type="evidence" value="ECO:0007669"/>
    <property type="project" value="UniProtKB-KW"/>
</dbReference>
<reference evidence="2" key="1">
    <citation type="submission" date="2018-09" db="EMBL/GenBank/DDBJ databases">
        <authorList>
            <person name="Livingstone P.G."/>
            <person name="Whitworth D.E."/>
        </authorList>
    </citation>
    <scope>NUCLEOTIDE SEQUENCE [LARGE SCALE GENOMIC DNA]</scope>
    <source>
        <strain evidence="2">CA043D</strain>
    </source>
</reference>
<dbReference type="Gene3D" id="3.40.50.150">
    <property type="entry name" value="Vaccinia Virus protein VP39"/>
    <property type="match status" value="1"/>
</dbReference>
<gene>
    <name evidence="1" type="ORF">D7X32_36795</name>
</gene>
<accession>A0A3A8JML6</accession>
<dbReference type="SUPFAM" id="SSF53335">
    <property type="entry name" value="S-adenosyl-L-methionine-dependent methyltransferases"/>
    <property type="match status" value="1"/>
</dbReference>
<keyword evidence="1" id="KW-0808">Transferase</keyword>
<dbReference type="PANTHER" id="PTHR43861">
    <property type="entry name" value="TRANS-ACONITATE 2-METHYLTRANSFERASE-RELATED"/>
    <property type="match status" value="1"/>
</dbReference>
<dbReference type="CDD" id="cd02440">
    <property type="entry name" value="AdoMet_MTases"/>
    <property type="match status" value="1"/>
</dbReference>
<organism evidence="1 2">
    <name type="scientific">Corallococcus carmarthensis</name>
    <dbReference type="NCBI Taxonomy" id="2316728"/>
    <lineage>
        <taxon>Bacteria</taxon>
        <taxon>Pseudomonadati</taxon>
        <taxon>Myxococcota</taxon>
        <taxon>Myxococcia</taxon>
        <taxon>Myxococcales</taxon>
        <taxon>Cystobacterineae</taxon>
        <taxon>Myxococcaceae</taxon>
        <taxon>Corallococcus</taxon>
    </lineage>
</organism>
<dbReference type="AlphaFoldDB" id="A0A3A8JML6"/>
<keyword evidence="2" id="KW-1185">Reference proteome</keyword>
<dbReference type="InterPro" id="IPR029063">
    <property type="entry name" value="SAM-dependent_MTases_sf"/>
</dbReference>
<protein>
    <submittedName>
        <fullName evidence="1">Class I SAM-dependent methyltransferase</fullName>
    </submittedName>
</protein>
<sequence>MTPCDLCGGTDSQLLGISYNVAQRADGHPYELRQCRGCDCIFTDMSRVSAATDYYTDGYYSFRPYDTRAAQHGPARAERPEKVLDVGCGSGAWLFHQRLQGHEVWGLDADARAVEAASAHGLRVVREFHELPDGYFERVRLSHVLEHTSSPTQMMREVCRKLAPGGRMELLVPNADGAKFRQLMPVSGVTDVPRHLYFFSEATMRRLLQKTGFDIESITPVNVDWTVNLRELVGDTRRLLMHRSKAREPLPRTLALLGRIVKVHLSPTARTGERKDWLSACARPARA</sequence>
<keyword evidence="1" id="KW-0489">Methyltransferase</keyword>
<dbReference type="Pfam" id="PF13489">
    <property type="entry name" value="Methyltransf_23"/>
    <property type="match status" value="1"/>
</dbReference>
<proteinExistence type="predicted"/>
<dbReference type="RefSeq" id="WP_120607201.1">
    <property type="nucleotide sequence ID" value="NZ_RAWE01000223.1"/>
</dbReference>
<evidence type="ECO:0000313" key="2">
    <source>
        <dbReference type="Proteomes" id="UP000268313"/>
    </source>
</evidence>
<dbReference type="GO" id="GO:0032259">
    <property type="term" value="P:methylation"/>
    <property type="evidence" value="ECO:0007669"/>
    <property type="project" value="UniProtKB-KW"/>
</dbReference>